<gene>
    <name evidence="2" type="ORF">ALMOND_2B014897</name>
</gene>
<dbReference type="InterPro" id="IPR004332">
    <property type="entry name" value="Transposase_MuDR"/>
</dbReference>
<dbReference type="Pfam" id="PF03108">
    <property type="entry name" value="DBD_Tnp_Mut"/>
    <property type="match status" value="1"/>
</dbReference>
<dbReference type="Proteomes" id="UP000327085">
    <property type="component" value="Chromosome 1"/>
</dbReference>
<dbReference type="InParanoid" id="A0A5E4G2M0"/>
<reference evidence="3" key="1">
    <citation type="journal article" date="2020" name="Plant J.">
        <title>Transposons played a major role in the diversification between the closely related almond and peach genomes: results from the almond genome sequence.</title>
        <authorList>
            <person name="Alioto T."/>
            <person name="Alexiou K.G."/>
            <person name="Bardil A."/>
            <person name="Barteri F."/>
            <person name="Castanera R."/>
            <person name="Cruz F."/>
            <person name="Dhingra A."/>
            <person name="Duval H."/>
            <person name="Fernandez I Marti A."/>
            <person name="Frias L."/>
            <person name="Galan B."/>
            <person name="Garcia J.L."/>
            <person name="Howad W."/>
            <person name="Gomez-Garrido J."/>
            <person name="Gut M."/>
            <person name="Julca I."/>
            <person name="Morata J."/>
            <person name="Puigdomenech P."/>
            <person name="Ribeca P."/>
            <person name="Rubio Cabetas M.J."/>
            <person name="Vlasova A."/>
            <person name="Wirthensohn M."/>
            <person name="Garcia-Mas J."/>
            <person name="Gabaldon T."/>
            <person name="Casacuberta J.M."/>
            <person name="Arus P."/>
        </authorList>
    </citation>
    <scope>NUCLEOTIDE SEQUENCE [LARGE SCALE GENOMIC DNA]</scope>
    <source>
        <strain evidence="3">cv. Texas</strain>
    </source>
</reference>
<evidence type="ECO:0000313" key="2">
    <source>
        <dbReference type="EMBL" id="VVA33964.1"/>
    </source>
</evidence>
<organism evidence="2 3">
    <name type="scientific">Prunus dulcis</name>
    <name type="common">Almond</name>
    <name type="synonym">Amygdalus dulcis</name>
    <dbReference type="NCBI Taxonomy" id="3755"/>
    <lineage>
        <taxon>Eukaryota</taxon>
        <taxon>Viridiplantae</taxon>
        <taxon>Streptophyta</taxon>
        <taxon>Embryophyta</taxon>
        <taxon>Tracheophyta</taxon>
        <taxon>Spermatophyta</taxon>
        <taxon>Magnoliopsida</taxon>
        <taxon>eudicotyledons</taxon>
        <taxon>Gunneridae</taxon>
        <taxon>Pentapetalae</taxon>
        <taxon>rosids</taxon>
        <taxon>fabids</taxon>
        <taxon>Rosales</taxon>
        <taxon>Rosaceae</taxon>
        <taxon>Amygdaloideae</taxon>
        <taxon>Amygdaleae</taxon>
        <taxon>Prunus</taxon>
    </lineage>
</organism>
<feature type="domain" description="Transposase MuDR plant" evidence="1">
    <location>
        <begin position="90"/>
        <end position="149"/>
    </location>
</feature>
<dbReference type="EMBL" id="CABIKO010000311">
    <property type="protein sequence ID" value="VVA33964.1"/>
    <property type="molecule type" value="Genomic_DNA"/>
</dbReference>
<proteinExistence type="predicted"/>
<name>A0A5E4G2M0_PRUDU</name>
<evidence type="ECO:0000259" key="1">
    <source>
        <dbReference type="Pfam" id="PF03108"/>
    </source>
</evidence>
<accession>A0A5E4G2M0</accession>
<sequence length="160" mass="17952">MIDFTGVEGVHSGDNGMEMNGLQMHSAPLILAHLETFSQVGVVGFGTMSELSIRHIWRQMGEQNVHNLGTVNDEEEDIESAYSRNNWDPKLEVGKIFSSKEALSNKLQLAAVRGHFEFKVKQSCKSRLVVVCSQGPCPWRLRASSYGEKNFMIVKYNPVH</sequence>
<dbReference type="Gramene" id="VVA33964">
    <property type="protein sequence ID" value="VVA33964"/>
    <property type="gene ID" value="Prudul26B014897"/>
</dbReference>
<evidence type="ECO:0000313" key="3">
    <source>
        <dbReference type="Proteomes" id="UP000327085"/>
    </source>
</evidence>
<dbReference type="AlphaFoldDB" id="A0A5E4G2M0"/>
<protein>
    <submittedName>
        <fullName evidence="2">PREDICTED: FAR1-RELATED SEQUENCE</fullName>
    </submittedName>
</protein>